<evidence type="ECO:0000313" key="3">
    <source>
        <dbReference type="EMBL" id="CAE7847847.1"/>
    </source>
</evidence>
<name>A0A813A386_9DINO</name>
<feature type="compositionally biased region" description="Low complexity" evidence="1">
    <location>
        <begin position="648"/>
        <end position="657"/>
    </location>
</feature>
<feature type="compositionally biased region" description="Basic and acidic residues" evidence="1">
    <location>
        <begin position="545"/>
        <end position="560"/>
    </location>
</feature>
<dbReference type="OrthoDB" id="427409at2759"/>
<keyword evidence="4" id="KW-1185">Reference proteome</keyword>
<feature type="signal peptide" evidence="2">
    <location>
        <begin position="1"/>
        <end position="17"/>
    </location>
</feature>
<reference evidence="3" key="1">
    <citation type="submission" date="2021-02" db="EMBL/GenBank/DDBJ databases">
        <authorList>
            <person name="Dougan E. K."/>
            <person name="Rhodes N."/>
            <person name="Thang M."/>
            <person name="Chan C."/>
        </authorList>
    </citation>
    <scope>NUCLEOTIDE SEQUENCE</scope>
</reference>
<dbReference type="Proteomes" id="UP000601435">
    <property type="component" value="Unassembled WGS sequence"/>
</dbReference>
<organism evidence="3 4">
    <name type="scientific">Symbiodinium necroappetens</name>
    <dbReference type="NCBI Taxonomy" id="1628268"/>
    <lineage>
        <taxon>Eukaryota</taxon>
        <taxon>Sar</taxon>
        <taxon>Alveolata</taxon>
        <taxon>Dinophyceae</taxon>
        <taxon>Suessiales</taxon>
        <taxon>Symbiodiniaceae</taxon>
        <taxon>Symbiodinium</taxon>
    </lineage>
</organism>
<dbReference type="EMBL" id="CAJNJA010052739">
    <property type="protein sequence ID" value="CAE7847847.1"/>
    <property type="molecule type" value="Genomic_DNA"/>
</dbReference>
<keyword evidence="2" id="KW-0732">Signal</keyword>
<proteinExistence type="predicted"/>
<evidence type="ECO:0000313" key="4">
    <source>
        <dbReference type="Proteomes" id="UP000601435"/>
    </source>
</evidence>
<accession>A0A813A386</accession>
<protein>
    <submittedName>
        <fullName evidence="3">Eif3a protein</fullName>
    </submittedName>
</protein>
<dbReference type="AlphaFoldDB" id="A0A813A386"/>
<sequence length="782" mass="88265">MVLRLVLLGAWAITAQGQQCDCSPCKEYPEEDFSPDPCFDKCIVTGDPHVEHSWRPGFENGFDFQPQGIWRLAKTDTCGGPVEVQAFFCHYFFTRLSSAIAYAITINGGDKYIIKRVGDEFEVGSPDVRGFNVSFEGDPVSGRLLVSDDKCVRIKMNTVPLYDRRTRFLDNPYLNNIFMNIWGCATTEEGICGAPKLSKEWIDPESDENLFKTPDQPDLWKDLCEFCQEGGQATTPPGCPAPPGGEEPGEPGCEFLRPYGSIWDKECVPQPGDSANNALLEELQDGGENCVAFARLNNGPKFPGRTCRDWCQDRGAECVTVRDDVATGKFPTEDNSNACQLTEADHPNNFIGGDPEQPKTCDTVSRDTHCVCKKPDNPAPGESVEKTCLEARDEAGFNFSHLDAADLCRREAMWFQRVTYPRNTEQTTFEQRLLLYCAQDVCATDAEDRPEVARIYQDRDPDLNDKPNVCNGPLLCNVVCSSQLIENWGECLNRCEAHRSKLIHAVTRYCKNGICTSYLEETETVGLLQHRRSNRSEIMSSRRRKGDDDDGSTRRRKGDDIGDDDVPDDGCVDKQFMCNMLCSGMNLEGRELSWCKHRCTSKFTSQLKPGLDHYCTECKHYCEHPPATTTTTTTTTTAINNECRFFTTSTTSTTTHPPYYPPYPKDDDKDGSRRRKDDSRRRKGDDDDGSVRRRKGDDDDGSGRRRKSDDDGSRRRKSDDDGSRRRKGDDDDGSRRRKGDDDGSRRRKGDDDGSGRRRKGDDDGSRRRKYSHHRRHYKDGDD</sequence>
<evidence type="ECO:0000256" key="2">
    <source>
        <dbReference type="SAM" id="SignalP"/>
    </source>
</evidence>
<feature type="compositionally biased region" description="Basic and acidic residues" evidence="1">
    <location>
        <begin position="664"/>
        <end position="729"/>
    </location>
</feature>
<feature type="chain" id="PRO_5033007626" evidence="2">
    <location>
        <begin position="18"/>
        <end position="782"/>
    </location>
</feature>
<feature type="compositionally biased region" description="Basic residues" evidence="1">
    <location>
        <begin position="766"/>
        <end position="782"/>
    </location>
</feature>
<feature type="region of interest" description="Disordered" evidence="1">
    <location>
        <begin position="648"/>
        <end position="782"/>
    </location>
</feature>
<evidence type="ECO:0000256" key="1">
    <source>
        <dbReference type="SAM" id="MobiDB-lite"/>
    </source>
</evidence>
<feature type="region of interest" description="Disordered" evidence="1">
    <location>
        <begin position="531"/>
        <end position="566"/>
    </location>
</feature>
<gene>
    <name evidence="3" type="primary">eif3a</name>
    <name evidence="3" type="ORF">SNEC2469_LOCUS26168</name>
</gene>
<feature type="compositionally biased region" description="Basic and acidic residues" evidence="1">
    <location>
        <begin position="738"/>
        <end position="765"/>
    </location>
</feature>
<comment type="caution">
    <text evidence="3">The sequence shown here is derived from an EMBL/GenBank/DDBJ whole genome shotgun (WGS) entry which is preliminary data.</text>
</comment>